<dbReference type="InterPro" id="IPR029066">
    <property type="entry name" value="PLP-binding_barrel"/>
</dbReference>
<dbReference type="SUPFAM" id="SSF51419">
    <property type="entry name" value="PLP-binding barrel"/>
    <property type="match status" value="1"/>
</dbReference>
<evidence type="ECO:0000313" key="5">
    <source>
        <dbReference type="Proteomes" id="UP000785200"/>
    </source>
</evidence>
<organism evidence="4 5">
    <name type="scientific">Hyphodiscus hymeniophilus</name>
    <dbReference type="NCBI Taxonomy" id="353542"/>
    <lineage>
        <taxon>Eukaryota</taxon>
        <taxon>Fungi</taxon>
        <taxon>Dikarya</taxon>
        <taxon>Ascomycota</taxon>
        <taxon>Pezizomycotina</taxon>
        <taxon>Leotiomycetes</taxon>
        <taxon>Helotiales</taxon>
        <taxon>Hyphodiscaceae</taxon>
        <taxon>Hyphodiscus</taxon>
    </lineage>
</organism>
<dbReference type="PANTHER" id="PTHR28004:SF2">
    <property type="entry name" value="D-SERINE DEHYDRATASE"/>
    <property type="match status" value="1"/>
</dbReference>
<dbReference type="Proteomes" id="UP000785200">
    <property type="component" value="Unassembled WGS sequence"/>
</dbReference>
<comment type="similarity">
    <text evidence="1">Belongs to the DSD1 family.</text>
</comment>
<keyword evidence="2" id="KW-0456">Lyase</keyword>
<keyword evidence="5" id="KW-1185">Reference proteome</keyword>
<dbReference type="Gene3D" id="3.20.20.10">
    <property type="entry name" value="Alanine racemase"/>
    <property type="match status" value="1"/>
</dbReference>
<sequence length="459" mass="49868">MSSVCEGDSIVGRKLQDVECPALTIDLAIVKRNCQEMLDQCHNLSFNFRAHIKTHKTAELTRLQVGDSSDVRLIVSTAAEAEHILPFLQECRAQGKTVDILYGLPPSSSAVTRFSKIAKVAGPGSVALLIDHVLQLPLVNQLKKESGIPPRIMIKIDMGTHRAGVTLESKALRDLALAVVQAQRNGDLKILGLYSHAGHSYNGGRTDEAINVLNDELESLFRAASLFESSTSVLTLSVGASPTAMAIGNFSSTHSDTIEYTGTVEEARAHSQKLITTLSLIRKAGFTIEIHAGVYPVLDLQQLAAHARPRSQISWSSLGMTILSEVVSLYPERGVNGSTEVLIAAGGLALGREPCKAYTGWGILMPWNNSQMSTFSNHVSVEGFNGWQVGRLSQEHGILTWKDEDISAAPQLKMGQKVRIYPNHACIAAAYFHKFLVVDSSIQGMEDTVQEVWTSAQGW</sequence>
<evidence type="ECO:0000256" key="2">
    <source>
        <dbReference type="ARBA" id="ARBA00023239"/>
    </source>
</evidence>
<dbReference type="Gene3D" id="2.40.37.20">
    <property type="entry name" value="D-serine dehydratase-like domain"/>
    <property type="match status" value="1"/>
</dbReference>
<dbReference type="InterPro" id="IPR026956">
    <property type="entry name" value="D-ser_dehydrat-like_dom"/>
</dbReference>
<evidence type="ECO:0000256" key="1">
    <source>
        <dbReference type="ARBA" id="ARBA00005323"/>
    </source>
</evidence>
<dbReference type="GO" id="GO:0008721">
    <property type="term" value="F:D-serine ammonia-lyase activity"/>
    <property type="evidence" value="ECO:0007669"/>
    <property type="project" value="TreeGrafter"/>
</dbReference>
<dbReference type="InterPro" id="IPR001608">
    <property type="entry name" value="Ala_racemase_N"/>
</dbReference>
<dbReference type="AlphaFoldDB" id="A0A9P6VPK9"/>
<protein>
    <submittedName>
        <fullName evidence="4">D-serine deaminase</fullName>
    </submittedName>
</protein>
<dbReference type="EMBL" id="VNKQ01000004">
    <property type="protein sequence ID" value="KAG0651355.1"/>
    <property type="molecule type" value="Genomic_DNA"/>
</dbReference>
<comment type="caution">
    <text evidence="4">The sequence shown here is derived from an EMBL/GenBank/DDBJ whole genome shotgun (WGS) entry which is preliminary data.</text>
</comment>
<reference evidence="4" key="1">
    <citation type="submission" date="2019-07" db="EMBL/GenBank/DDBJ databases">
        <title>Hyphodiscus hymeniophilus genome sequencing and assembly.</title>
        <authorList>
            <person name="Kramer G."/>
            <person name="Nodwell J."/>
        </authorList>
    </citation>
    <scope>NUCLEOTIDE SEQUENCE</scope>
    <source>
        <strain evidence="4">ATCC 34498</strain>
    </source>
</reference>
<evidence type="ECO:0000259" key="3">
    <source>
        <dbReference type="SMART" id="SM01119"/>
    </source>
</evidence>
<dbReference type="Pfam" id="PF01168">
    <property type="entry name" value="Ala_racemase_N"/>
    <property type="match status" value="1"/>
</dbReference>
<gene>
    <name evidence="4" type="ORF">D0Z07_2179</name>
</gene>
<dbReference type="GO" id="GO:0036088">
    <property type="term" value="P:D-serine catabolic process"/>
    <property type="evidence" value="ECO:0007669"/>
    <property type="project" value="TreeGrafter"/>
</dbReference>
<dbReference type="SMART" id="SM01119">
    <property type="entry name" value="D-ser_dehydrat"/>
    <property type="match status" value="1"/>
</dbReference>
<dbReference type="InterPro" id="IPR051466">
    <property type="entry name" value="D-amino_acid_metab_enzyme"/>
</dbReference>
<evidence type="ECO:0000313" key="4">
    <source>
        <dbReference type="EMBL" id="KAG0651355.1"/>
    </source>
</evidence>
<dbReference type="Pfam" id="PF14031">
    <property type="entry name" value="D-ser_dehydrat"/>
    <property type="match status" value="1"/>
</dbReference>
<dbReference type="InterPro" id="IPR042208">
    <property type="entry name" value="D-ser_dehydrat-like_sf"/>
</dbReference>
<dbReference type="PANTHER" id="PTHR28004">
    <property type="entry name" value="ZGC:162816-RELATED"/>
    <property type="match status" value="1"/>
</dbReference>
<accession>A0A9P6VPK9</accession>
<dbReference type="OrthoDB" id="20198at2759"/>
<proteinExistence type="inferred from homology"/>
<name>A0A9P6VPK9_9HELO</name>
<feature type="domain" description="D-serine dehydratase-like" evidence="3">
    <location>
        <begin position="319"/>
        <end position="439"/>
    </location>
</feature>